<feature type="compositionally biased region" description="Basic residues" evidence="1">
    <location>
        <begin position="94"/>
        <end position="105"/>
    </location>
</feature>
<feature type="region of interest" description="Disordered" evidence="1">
    <location>
        <begin position="58"/>
        <end position="144"/>
    </location>
</feature>
<feature type="compositionally biased region" description="Basic and acidic residues" evidence="1">
    <location>
        <begin position="124"/>
        <end position="144"/>
    </location>
</feature>
<evidence type="ECO:0000313" key="2">
    <source>
        <dbReference type="EMBL" id="RDL34003.1"/>
    </source>
</evidence>
<keyword evidence="3" id="KW-1185">Reference proteome</keyword>
<comment type="caution">
    <text evidence="2">The sequence shown here is derived from an EMBL/GenBank/DDBJ whole genome shotgun (WGS) entry which is preliminary data.</text>
</comment>
<evidence type="ECO:0008006" key="4">
    <source>
        <dbReference type="Google" id="ProtNLM"/>
    </source>
</evidence>
<feature type="compositionally biased region" description="Polar residues" evidence="1">
    <location>
        <begin position="61"/>
        <end position="73"/>
    </location>
</feature>
<evidence type="ECO:0000313" key="3">
    <source>
        <dbReference type="Proteomes" id="UP000254866"/>
    </source>
</evidence>
<gene>
    <name evidence="2" type="ORF">BP5553_08371</name>
</gene>
<sequence>MSAEFTSKDALFFQLILMNMTNMPKVNWVLIAERAGYNNAKVAQTRFGQIKKKITTAAAANENQNSAPSTPTVSPRKRKAASSEDDEMPEKMKSIGRRSGKARKKSAYENAIAALQNDEPDGSLEARDSDGEFLDVKREVDYEV</sequence>
<reference evidence="2 3" key="1">
    <citation type="journal article" date="2018" name="IMA Fungus">
        <title>IMA Genome-F 9: Draft genome sequence of Annulohypoxylon stygium, Aspergillus mulundensis, Berkeleyomyces basicola (syn. Thielaviopsis basicola), Ceratocystis smalleyi, two Cercospora beticola strains, Coleophoma cylindrospora, Fusarium fracticaudum, Phialophora cf. hyalina, and Morchella septimelata.</title>
        <authorList>
            <person name="Wingfield B.D."/>
            <person name="Bills G.F."/>
            <person name="Dong Y."/>
            <person name="Huang W."/>
            <person name="Nel W.J."/>
            <person name="Swalarsk-Parry B.S."/>
            <person name="Vaghefi N."/>
            <person name="Wilken P.M."/>
            <person name="An Z."/>
            <person name="de Beer Z.W."/>
            <person name="De Vos L."/>
            <person name="Chen L."/>
            <person name="Duong T.A."/>
            <person name="Gao Y."/>
            <person name="Hammerbacher A."/>
            <person name="Kikkert J.R."/>
            <person name="Li Y."/>
            <person name="Li H."/>
            <person name="Li K."/>
            <person name="Li Q."/>
            <person name="Liu X."/>
            <person name="Ma X."/>
            <person name="Naidoo K."/>
            <person name="Pethybridge S.J."/>
            <person name="Sun J."/>
            <person name="Steenkamp E.T."/>
            <person name="van der Nest M.A."/>
            <person name="van Wyk S."/>
            <person name="Wingfield M.J."/>
            <person name="Xiong C."/>
            <person name="Yue Q."/>
            <person name="Zhang X."/>
        </authorList>
    </citation>
    <scope>NUCLEOTIDE SEQUENCE [LARGE SCALE GENOMIC DNA]</scope>
    <source>
        <strain evidence="2 3">BP 5553</strain>
    </source>
</reference>
<name>A0A370TGI7_9HELO</name>
<protein>
    <recommendedName>
        <fullName evidence="4">Myb-like domain-containing protein</fullName>
    </recommendedName>
</protein>
<dbReference type="EMBL" id="NPIC01000008">
    <property type="protein sequence ID" value="RDL34003.1"/>
    <property type="molecule type" value="Genomic_DNA"/>
</dbReference>
<accession>A0A370TGI7</accession>
<evidence type="ECO:0000256" key="1">
    <source>
        <dbReference type="SAM" id="MobiDB-lite"/>
    </source>
</evidence>
<proteinExistence type="predicted"/>
<dbReference type="AlphaFoldDB" id="A0A370TGI7"/>
<dbReference type="Proteomes" id="UP000254866">
    <property type="component" value="Unassembled WGS sequence"/>
</dbReference>
<organism evidence="2 3">
    <name type="scientific">Venustampulla echinocandica</name>
    <dbReference type="NCBI Taxonomy" id="2656787"/>
    <lineage>
        <taxon>Eukaryota</taxon>
        <taxon>Fungi</taxon>
        <taxon>Dikarya</taxon>
        <taxon>Ascomycota</taxon>
        <taxon>Pezizomycotina</taxon>
        <taxon>Leotiomycetes</taxon>
        <taxon>Helotiales</taxon>
        <taxon>Pleuroascaceae</taxon>
        <taxon>Venustampulla</taxon>
    </lineage>
</organism>
<dbReference type="RefSeq" id="XP_031867285.1">
    <property type="nucleotide sequence ID" value="XM_032016994.1"/>
</dbReference>
<dbReference type="GeneID" id="43601220"/>
<dbReference type="OrthoDB" id="5403747at2759"/>